<dbReference type="EnsemblPlants" id="AET3Gv20978900.21">
    <property type="protein sequence ID" value="AET3Gv20978900.21"/>
    <property type="gene ID" value="AET3Gv20978900"/>
</dbReference>
<sequence length="111" mass="11761">SSGSKSLRSPSQRRRVKRQIAAEIAAALGFRYPSIRIRPPSRPVGAAGEVPALVRVRSNAGSNSALTRISGCRMEDGDGEAAREAIAARMRAGDYTGARTLLLETLQTNPG</sequence>
<organism evidence="1 2">
    <name type="scientific">Aegilops tauschii subsp. strangulata</name>
    <name type="common">Goatgrass</name>
    <dbReference type="NCBI Taxonomy" id="200361"/>
    <lineage>
        <taxon>Eukaryota</taxon>
        <taxon>Viridiplantae</taxon>
        <taxon>Streptophyta</taxon>
        <taxon>Embryophyta</taxon>
        <taxon>Tracheophyta</taxon>
        <taxon>Spermatophyta</taxon>
        <taxon>Magnoliopsida</taxon>
        <taxon>Liliopsida</taxon>
        <taxon>Poales</taxon>
        <taxon>Poaceae</taxon>
        <taxon>BOP clade</taxon>
        <taxon>Pooideae</taxon>
        <taxon>Triticodae</taxon>
        <taxon>Triticeae</taxon>
        <taxon>Triticinae</taxon>
        <taxon>Aegilops</taxon>
    </lineage>
</organism>
<accession>A0A453GE25</accession>
<dbReference type="AlphaFoldDB" id="A0A453GE25"/>
<name>A0A453GE25_AEGTS</name>
<proteinExistence type="predicted"/>
<protein>
    <submittedName>
        <fullName evidence="1">Uncharacterized protein</fullName>
    </submittedName>
</protein>
<reference evidence="2" key="1">
    <citation type="journal article" date="2014" name="Science">
        <title>Ancient hybridizations among the ancestral genomes of bread wheat.</title>
        <authorList>
            <consortium name="International Wheat Genome Sequencing Consortium,"/>
            <person name="Marcussen T."/>
            <person name="Sandve S.R."/>
            <person name="Heier L."/>
            <person name="Spannagl M."/>
            <person name="Pfeifer M."/>
            <person name="Jakobsen K.S."/>
            <person name="Wulff B.B."/>
            <person name="Steuernagel B."/>
            <person name="Mayer K.F."/>
            <person name="Olsen O.A."/>
        </authorList>
    </citation>
    <scope>NUCLEOTIDE SEQUENCE [LARGE SCALE GENOMIC DNA]</scope>
    <source>
        <strain evidence="2">cv. AL8/78</strain>
    </source>
</reference>
<reference evidence="1" key="5">
    <citation type="journal article" date="2021" name="G3 (Bethesda)">
        <title>Aegilops tauschii genome assembly Aet v5.0 features greater sequence contiguity and improved annotation.</title>
        <authorList>
            <person name="Wang L."/>
            <person name="Zhu T."/>
            <person name="Rodriguez J.C."/>
            <person name="Deal K.R."/>
            <person name="Dubcovsky J."/>
            <person name="McGuire P.E."/>
            <person name="Lux T."/>
            <person name="Spannagl M."/>
            <person name="Mayer K.F.X."/>
            <person name="Baldrich P."/>
            <person name="Meyers B.C."/>
            <person name="Huo N."/>
            <person name="Gu Y.Q."/>
            <person name="Zhou H."/>
            <person name="Devos K.M."/>
            <person name="Bennetzen J.L."/>
            <person name="Unver T."/>
            <person name="Budak H."/>
            <person name="Gulick P.J."/>
            <person name="Galiba G."/>
            <person name="Kalapos B."/>
            <person name="Nelson D.R."/>
            <person name="Li P."/>
            <person name="You F.M."/>
            <person name="Luo M.C."/>
            <person name="Dvorak J."/>
        </authorList>
    </citation>
    <scope>NUCLEOTIDE SEQUENCE [LARGE SCALE GENOMIC DNA]</scope>
    <source>
        <strain evidence="1">cv. AL8/78</strain>
    </source>
</reference>
<reference evidence="1" key="4">
    <citation type="submission" date="2019-03" db="UniProtKB">
        <authorList>
            <consortium name="EnsemblPlants"/>
        </authorList>
    </citation>
    <scope>IDENTIFICATION</scope>
</reference>
<evidence type="ECO:0000313" key="2">
    <source>
        <dbReference type="Proteomes" id="UP000015105"/>
    </source>
</evidence>
<reference evidence="1" key="3">
    <citation type="journal article" date="2017" name="Nature">
        <title>Genome sequence of the progenitor of the wheat D genome Aegilops tauschii.</title>
        <authorList>
            <person name="Luo M.C."/>
            <person name="Gu Y.Q."/>
            <person name="Puiu D."/>
            <person name="Wang H."/>
            <person name="Twardziok S.O."/>
            <person name="Deal K.R."/>
            <person name="Huo N."/>
            <person name="Zhu T."/>
            <person name="Wang L."/>
            <person name="Wang Y."/>
            <person name="McGuire P.E."/>
            <person name="Liu S."/>
            <person name="Long H."/>
            <person name="Ramasamy R.K."/>
            <person name="Rodriguez J.C."/>
            <person name="Van S.L."/>
            <person name="Yuan L."/>
            <person name="Wang Z."/>
            <person name="Xia Z."/>
            <person name="Xiao L."/>
            <person name="Anderson O.D."/>
            <person name="Ouyang S."/>
            <person name="Liang Y."/>
            <person name="Zimin A.V."/>
            <person name="Pertea G."/>
            <person name="Qi P."/>
            <person name="Bennetzen J.L."/>
            <person name="Dai X."/>
            <person name="Dawson M.W."/>
            <person name="Muller H.G."/>
            <person name="Kugler K."/>
            <person name="Rivarola-Duarte L."/>
            <person name="Spannagl M."/>
            <person name="Mayer K.F.X."/>
            <person name="Lu F.H."/>
            <person name="Bevan M.W."/>
            <person name="Leroy P."/>
            <person name="Li P."/>
            <person name="You F.M."/>
            <person name="Sun Q."/>
            <person name="Liu Z."/>
            <person name="Lyons E."/>
            <person name="Wicker T."/>
            <person name="Salzberg S.L."/>
            <person name="Devos K.M."/>
            <person name="Dvorak J."/>
        </authorList>
    </citation>
    <scope>NUCLEOTIDE SEQUENCE [LARGE SCALE GENOMIC DNA]</scope>
    <source>
        <strain evidence="1">cv. AL8/78</strain>
    </source>
</reference>
<reference evidence="2" key="2">
    <citation type="journal article" date="2017" name="Nat. Plants">
        <title>The Aegilops tauschii genome reveals multiple impacts of transposons.</title>
        <authorList>
            <person name="Zhao G."/>
            <person name="Zou C."/>
            <person name="Li K."/>
            <person name="Wang K."/>
            <person name="Li T."/>
            <person name="Gao L."/>
            <person name="Zhang X."/>
            <person name="Wang H."/>
            <person name="Yang Z."/>
            <person name="Liu X."/>
            <person name="Jiang W."/>
            <person name="Mao L."/>
            <person name="Kong X."/>
            <person name="Jiao Y."/>
            <person name="Jia J."/>
        </authorList>
    </citation>
    <scope>NUCLEOTIDE SEQUENCE [LARGE SCALE GENOMIC DNA]</scope>
    <source>
        <strain evidence="2">cv. AL8/78</strain>
    </source>
</reference>
<dbReference type="Proteomes" id="UP000015105">
    <property type="component" value="Chromosome 3D"/>
</dbReference>
<evidence type="ECO:0000313" key="1">
    <source>
        <dbReference type="EnsemblPlants" id="AET3Gv20978900.21"/>
    </source>
</evidence>
<dbReference type="Gramene" id="AET3Gv20978900.21">
    <property type="protein sequence ID" value="AET3Gv20978900.21"/>
    <property type="gene ID" value="AET3Gv20978900"/>
</dbReference>
<keyword evidence="2" id="KW-1185">Reference proteome</keyword>